<proteinExistence type="predicted"/>
<reference evidence="2" key="1">
    <citation type="submission" date="2023-03" db="EMBL/GenBank/DDBJ databases">
        <title>Andean soil-derived lignocellulolytic bacterial consortium as a source of novel taxa and putative plastic-active enzymes.</title>
        <authorList>
            <person name="Diaz-Garcia L."/>
            <person name="Chuvochina M."/>
            <person name="Feuerriegel G."/>
            <person name="Bunk B."/>
            <person name="Sproer C."/>
            <person name="Streit W.R."/>
            <person name="Rodriguez L.M."/>
            <person name="Overmann J."/>
            <person name="Jimenez D.J."/>
        </authorList>
    </citation>
    <scope>NUCLEOTIDE SEQUENCE</scope>
    <source>
        <strain evidence="2">MAG 4196</strain>
    </source>
</reference>
<protein>
    <submittedName>
        <fullName evidence="2">DUF6456 domain-containing protein</fullName>
    </submittedName>
</protein>
<dbReference type="EMBL" id="CP119312">
    <property type="protein sequence ID" value="WEK02818.1"/>
    <property type="molecule type" value="Genomic_DNA"/>
</dbReference>
<dbReference type="Proteomes" id="UP001217476">
    <property type="component" value="Chromosome"/>
</dbReference>
<gene>
    <name evidence="2" type="ORF">P0Y65_11415</name>
</gene>
<evidence type="ECO:0000313" key="2">
    <source>
        <dbReference type="EMBL" id="WEK02818.1"/>
    </source>
</evidence>
<feature type="domain" description="DUF6456" evidence="1">
    <location>
        <begin position="8"/>
        <end position="135"/>
    </location>
</feature>
<evidence type="ECO:0000259" key="1">
    <source>
        <dbReference type="Pfam" id="PF20057"/>
    </source>
</evidence>
<dbReference type="InterPro" id="IPR045599">
    <property type="entry name" value="DUF6456"/>
</dbReference>
<dbReference type="AlphaFoldDB" id="A0AAJ5VQD6"/>
<sequence length="164" mass="18180">MSRDEDTGLLRLAMARGGEPAFLAPHQLEAAQRLERLIRRAQVMQRVTMSYSPASVGTRNRSANGVETASDSAAAARQKLNQLAGRLPPDCWGVLLDVCGLGKGMQQIEVERRWPRRSAKLVLRIGLDQLADLFGLSPAAEGVQQGRARHWLPDRPRMFTKEQP</sequence>
<name>A0AAJ5VQD6_9HYPH</name>
<dbReference type="Pfam" id="PF20057">
    <property type="entry name" value="DUF6456"/>
    <property type="match status" value="1"/>
</dbReference>
<organism evidence="2 3">
    <name type="scientific">Candidatus Devosia phytovorans</name>
    <dbReference type="NCBI Taxonomy" id="3121372"/>
    <lineage>
        <taxon>Bacteria</taxon>
        <taxon>Pseudomonadati</taxon>
        <taxon>Pseudomonadota</taxon>
        <taxon>Alphaproteobacteria</taxon>
        <taxon>Hyphomicrobiales</taxon>
        <taxon>Devosiaceae</taxon>
        <taxon>Devosia</taxon>
    </lineage>
</organism>
<evidence type="ECO:0000313" key="3">
    <source>
        <dbReference type="Proteomes" id="UP001217476"/>
    </source>
</evidence>
<accession>A0AAJ5VQD6</accession>